<evidence type="ECO:0000313" key="1">
    <source>
        <dbReference type="EMBL" id="VEB42556.1"/>
    </source>
</evidence>
<organism evidence="1 2">
    <name type="scientific">Chromobacterium violaceum</name>
    <dbReference type="NCBI Taxonomy" id="536"/>
    <lineage>
        <taxon>Bacteria</taxon>
        <taxon>Pseudomonadati</taxon>
        <taxon>Pseudomonadota</taxon>
        <taxon>Betaproteobacteria</taxon>
        <taxon>Neisseriales</taxon>
        <taxon>Chromobacteriaceae</taxon>
        <taxon>Chromobacterium</taxon>
    </lineage>
</organism>
<accession>A0A3S4HM16</accession>
<dbReference type="Proteomes" id="UP000275777">
    <property type="component" value="Chromosome"/>
</dbReference>
<dbReference type="EMBL" id="LR134182">
    <property type="protein sequence ID" value="VEB42556.1"/>
    <property type="molecule type" value="Genomic_DNA"/>
</dbReference>
<dbReference type="AlphaFoldDB" id="A0A3S4HM16"/>
<reference evidence="1 2" key="1">
    <citation type="submission" date="2018-12" db="EMBL/GenBank/DDBJ databases">
        <authorList>
            <consortium name="Pathogen Informatics"/>
        </authorList>
    </citation>
    <scope>NUCLEOTIDE SEQUENCE [LARGE SCALE GENOMIC DNA]</scope>
    <source>
        <strain evidence="1 2">NCTC9695</strain>
    </source>
</reference>
<evidence type="ECO:0000313" key="2">
    <source>
        <dbReference type="Proteomes" id="UP000275777"/>
    </source>
</evidence>
<protein>
    <submittedName>
        <fullName evidence="1">Uncharacterized protein</fullName>
    </submittedName>
</protein>
<name>A0A3S4HM16_CHRVL</name>
<proteinExistence type="predicted"/>
<gene>
    <name evidence="1" type="ORF">NCTC9695_03006</name>
</gene>
<sequence>MSGQALTLSRVTVQPSWTSLWSWEVRLAMRVDGPAVELRRSVGGTIYLNGFDLTSGRRATTPWATGCCGSPRWRSATRA</sequence>